<reference evidence="1 2" key="1">
    <citation type="journal article" date="2021" name="Commun. Biol.">
        <title>The genome of Shorea leprosula (Dipterocarpaceae) highlights the ecological relevance of drought in aseasonal tropical rainforests.</title>
        <authorList>
            <person name="Ng K.K.S."/>
            <person name="Kobayashi M.J."/>
            <person name="Fawcett J.A."/>
            <person name="Hatakeyama M."/>
            <person name="Paape T."/>
            <person name="Ng C.H."/>
            <person name="Ang C.C."/>
            <person name="Tnah L.H."/>
            <person name="Lee C.T."/>
            <person name="Nishiyama T."/>
            <person name="Sese J."/>
            <person name="O'Brien M.J."/>
            <person name="Copetti D."/>
            <person name="Mohd Noor M.I."/>
            <person name="Ong R.C."/>
            <person name="Putra M."/>
            <person name="Sireger I.Z."/>
            <person name="Indrioko S."/>
            <person name="Kosugi Y."/>
            <person name="Izuno A."/>
            <person name="Isagi Y."/>
            <person name="Lee S.L."/>
            <person name="Shimizu K.K."/>
        </authorList>
    </citation>
    <scope>NUCLEOTIDE SEQUENCE [LARGE SCALE GENOMIC DNA]</scope>
    <source>
        <strain evidence="1">214</strain>
    </source>
</reference>
<organism evidence="1 2">
    <name type="scientific">Rubroshorea leprosula</name>
    <dbReference type="NCBI Taxonomy" id="152421"/>
    <lineage>
        <taxon>Eukaryota</taxon>
        <taxon>Viridiplantae</taxon>
        <taxon>Streptophyta</taxon>
        <taxon>Embryophyta</taxon>
        <taxon>Tracheophyta</taxon>
        <taxon>Spermatophyta</taxon>
        <taxon>Magnoliopsida</taxon>
        <taxon>eudicotyledons</taxon>
        <taxon>Gunneridae</taxon>
        <taxon>Pentapetalae</taxon>
        <taxon>rosids</taxon>
        <taxon>malvids</taxon>
        <taxon>Malvales</taxon>
        <taxon>Dipterocarpaceae</taxon>
        <taxon>Rubroshorea</taxon>
    </lineage>
</organism>
<evidence type="ECO:0000313" key="2">
    <source>
        <dbReference type="Proteomes" id="UP001054252"/>
    </source>
</evidence>
<dbReference type="Proteomes" id="UP001054252">
    <property type="component" value="Unassembled WGS sequence"/>
</dbReference>
<proteinExistence type="predicted"/>
<keyword evidence="2" id="KW-1185">Reference proteome</keyword>
<protein>
    <submittedName>
        <fullName evidence="1">Uncharacterized protein</fullName>
    </submittedName>
</protein>
<name>A0AAV5HQW8_9ROSI</name>
<gene>
    <name evidence="1" type="ORF">SLEP1_g2439</name>
</gene>
<evidence type="ECO:0000313" key="1">
    <source>
        <dbReference type="EMBL" id="GKU88138.1"/>
    </source>
</evidence>
<dbReference type="EMBL" id="BPVZ01000002">
    <property type="protein sequence ID" value="GKU88138.1"/>
    <property type="molecule type" value="Genomic_DNA"/>
</dbReference>
<accession>A0AAV5HQW8</accession>
<comment type="caution">
    <text evidence="1">The sequence shown here is derived from an EMBL/GenBank/DDBJ whole genome shotgun (WGS) entry which is preliminary data.</text>
</comment>
<dbReference type="AlphaFoldDB" id="A0AAV5HQW8"/>
<sequence>MPKSSSSPSLLAFSLSSLKSSSSSQQLPPQTSWRPPSAIISNYACLHPPFCMPTRPTPCAPTPSSARAQICTHHPSSARAQICTHHLASSPNQSLADPALITPPVPQSHNPSTPLLAVLCLCLLHATAMQKKKATIPDKIGIIGD</sequence>